<evidence type="ECO:0000256" key="1">
    <source>
        <dbReference type="SAM" id="Phobius"/>
    </source>
</evidence>
<reference evidence="3" key="1">
    <citation type="submission" date="2016-11" db="EMBL/GenBank/DDBJ databases">
        <authorList>
            <person name="Varghese N."/>
            <person name="Submissions S."/>
        </authorList>
    </citation>
    <scope>NUCLEOTIDE SEQUENCE [LARGE SCALE GENOMIC DNA]</scope>
    <source>
        <strain evidence="3">DSM 18829</strain>
    </source>
</reference>
<dbReference type="AlphaFoldDB" id="A0A1M6F8A9"/>
<feature type="transmembrane region" description="Helical" evidence="1">
    <location>
        <begin position="110"/>
        <end position="130"/>
    </location>
</feature>
<accession>A0A1M6F8A9</accession>
<evidence type="ECO:0000313" key="3">
    <source>
        <dbReference type="Proteomes" id="UP000184488"/>
    </source>
</evidence>
<feature type="transmembrane region" description="Helical" evidence="1">
    <location>
        <begin position="78"/>
        <end position="98"/>
    </location>
</feature>
<protein>
    <recommendedName>
        <fullName evidence="4">YhhN-like protein</fullName>
    </recommendedName>
</protein>
<dbReference type="RefSeq" id="WP_073311272.1">
    <property type="nucleotide sequence ID" value="NZ_FQZI01000003.1"/>
</dbReference>
<keyword evidence="1" id="KW-0472">Membrane</keyword>
<proteinExistence type="predicted"/>
<keyword evidence="3" id="KW-1185">Reference proteome</keyword>
<feature type="transmembrane region" description="Helical" evidence="1">
    <location>
        <begin position="42"/>
        <end position="66"/>
    </location>
</feature>
<organism evidence="2 3">
    <name type="scientific">Flavobacterium terrae</name>
    <dbReference type="NCBI Taxonomy" id="415425"/>
    <lineage>
        <taxon>Bacteria</taxon>
        <taxon>Pseudomonadati</taxon>
        <taxon>Bacteroidota</taxon>
        <taxon>Flavobacteriia</taxon>
        <taxon>Flavobacteriales</taxon>
        <taxon>Flavobacteriaceae</taxon>
        <taxon>Flavobacterium</taxon>
    </lineage>
</organism>
<feature type="transmembrane region" description="Helical" evidence="1">
    <location>
        <begin position="171"/>
        <end position="196"/>
    </location>
</feature>
<feature type="transmembrane region" description="Helical" evidence="1">
    <location>
        <begin position="6"/>
        <end position="30"/>
    </location>
</feature>
<dbReference type="EMBL" id="FQZI01000003">
    <property type="protein sequence ID" value="SHI93881.1"/>
    <property type="molecule type" value="Genomic_DNA"/>
</dbReference>
<sequence>MIIKNAPVYFYIIASILAIIAMICDSEWLMLLTKPSIIPALFIYYVTVNDFKIDSSLIAILFIYFISDVITLLEIEEATLYVMALDFIPYLLLLRVVVEDVFVLKIKKLSKINVAVVFSAFTALMVAMYYLIESFAKTNPDFVLPVIAYGIVLALYISFSLYSYLETDFDFAFNILIAAVFALIADVIFVVTNMIFSIEALNYLEFTLQIISYFFIVVYFLRRNNYRYMENNEYINSINEV</sequence>
<dbReference type="Proteomes" id="UP000184488">
    <property type="component" value="Unassembled WGS sequence"/>
</dbReference>
<name>A0A1M6F8A9_9FLAO</name>
<feature type="transmembrane region" description="Helical" evidence="1">
    <location>
        <begin position="202"/>
        <end position="221"/>
    </location>
</feature>
<gene>
    <name evidence="2" type="ORF">SAMN05444363_2185</name>
</gene>
<keyword evidence="1" id="KW-1133">Transmembrane helix</keyword>
<dbReference type="STRING" id="415425.SAMN05444363_2185"/>
<keyword evidence="1" id="KW-0812">Transmembrane</keyword>
<evidence type="ECO:0000313" key="2">
    <source>
        <dbReference type="EMBL" id="SHI93881.1"/>
    </source>
</evidence>
<evidence type="ECO:0008006" key="4">
    <source>
        <dbReference type="Google" id="ProtNLM"/>
    </source>
</evidence>
<dbReference type="OrthoDB" id="1360637at2"/>
<feature type="transmembrane region" description="Helical" evidence="1">
    <location>
        <begin position="142"/>
        <end position="164"/>
    </location>
</feature>